<reference evidence="1" key="1">
    <citation type="submission" date="2024-09" db="EMBL/GenBank/DDBJ databases">
        <title>Draft Genome Sequences of Neofusicoccum parvum.</title>
        <authorList>
            <person name="Ashida A."/>
            <person name="Camagna M."/>
            <person name="Tanaka A."/>
            <person name="Takemoto D."/>
        </authorList>
    </citation>
    <scope>NUCLEOTIDE SEQUENCE</scope>
    <source>
        <strain evidence="1">PPO83</strain>
    </source>
</reference>
<dbReference type="Proteomes" id="UP001165186">
    <property type="component" value="Unassembled WGS sequence"/>
</dbReference>
<name>A0ACB5SJS2_9PEZI</name>
<proteinExistence type="predicted"/>
<evidence type="ECO:0000313" key="2">
    <source>
        <dbReference type="Proteomes" id="UP001165186"/>
    </source>
</evidence>
<sequence>MELTRRIGMRYLWVDTLCILQDDDNDKARLIGSIDDVYDNATVTVIAADGSDADAGLRGISPRTGRPIEPTKIADASDGVTLNLSICLPSLCEEVRKSTWNTRGWTFQEQCLSRRCLYFTAEETFFNCSEGQWREGYDYAAAKGWDHDIQFRTGPAWWGKNLRKDLDPTPYHYLGDMTRGLETQNYQRAVQNYSRKNLTFQHDVFNAFEGIFNRFKRSGDAYELSIRQTQGIPPHLLFQAILWFPSHDSRKRVCNSTQPGKLAEQYSTWSW</sequence>
<protein>
    <submittedName>
        <fullName evidence="1">Uncharacterized protein</fullName>
    </submittedName>
</protein>
<keyword evidence="2" id="KW-1185">Reference proteome</keyword>
<accession>A0ACB5SJS2</accession>
<organism evidence="1 2">
    <name type="scientific">Neofusicoccum parvum</name>
    <dbReference type="NCBI Taxonomy" id="310453"/>
    <lineage>
        <taxon>Eukaryota</taxon>
        <taxon>Fungi</taxon>
        <taxon>Dikarya</taxon>
        <taxon>Ascomycota</taxon>
        <taxon>Pezizomycotina</taxon>
        <taxon>Dothideomycetes</taxon>
        <taxon>Dothideomycetes incertae sedis</taxon>
        <taxon>Botryosphaeriales</taxon>
        <taxon>Botryosphaeriaceae</taxon>
        <taxon>Neofusicoccum</taxon>
    </lineage>
</organism>
<gene>
    <name evidence="1" type="primary">g8958</name>
    <name evidence="1" type="ORF">NpPPO83_00008958</name>
</gene>
<comment type="caution">
    <text evidence="1">The sequence shown here is derived from an EMBL/GenBank/DDBJ whole genome shotgun (WGS) entry which is preliminary data.</text>
</comment>
<evidence type="ECO:0000313" key="1">
    <source>
        <dbReference type="EMBL" id="GME44676.1"/>
    </source>
</evidence>
<dbReference type="EMBL" id="BSXG01000115">
    <property type="protein sequence ID" value="GME44676.1"/>
    <property type="molecule type" value="Genomic_DNA"/>
</dbReference>